<dbReference type="GO" id="GO:0005783">
    <property type="term" value="C:endoplasmic reticulum"/>
    <property type="evidence" value="ECO:0007669"/>
    <property type="project" value="InterPro"/>
</dbReference>
<accession>A0A8H6FXJ2</accession>
<dbReference type="OrthoDB" id="448649at2759"/>
<evidence type="ECO:0000256" key="7">
    <source>
        <dbReference type="ARBA" id="ARBA00022927"/>
    </source>
</evidence>
<dbReference type="Gene3D" id="1.25.10.10">
    <property type="entry name" value="Leucine-rich Repeat Variant"/>
    <property type="match status" value="1"/>
</dbReference>
<dbReference type="AlphaFoldDB" id="A0A8H6FXJ2"/>
<gene>
    <name evidence="11" type="ORF">HO173_005352</name>
</gene>
<evidence type="ECO:0000313" key="11">
    <source>
        <dbReference type="EMBL" id="KAF6236571.1"/>
    </source>
</evidence>
<keyword evidence="5 10" id="KW-0732">Signal</keyword>
<dbReference type="InterPro" id="IPR050693">
    <property type="entry name" value="Hsp70_NEF-Inhibitors"/>
</dbReference>
<evidence type="ECO:0000256" key="2">
    <source>
        <dbReference type="ARBA" id="ARBA00011799"/>
    </source>
</evidence>
<keyword evidence="7" id="KW-0653">Protein transport</keyword>
<dbReference type="SUPFAM" id="SSF48371">
    <property type="entry name" value="ARM repeat"/>
    <property type="match status" value="1"/>
</dbReference>
<proteinExistence type="inferred from homology"/>
<dbReference type="PANTHER" id="PTHR19316">
    <property type="entry name" value="PROTEIN FOLDING REGULATOR"/>
    <property type="match status" value="1"/>
</dbReference>
<dbReference type="InterPro" id="IPR016024">
    <property type="entry name" value="ARM-type_fold"/>
</dbReference>
<reference evidence="11 12" key="1">
    <citation type="journal article" date="2020" name="Genomics">
        <title>Complete, high-quality genomes from long-read metagenomic sequencing of two wolf lichen thalli reveals enigmatic genome architecture.</title>
        <authorList>
            <person name="McKenzie S.K."/>
            <person name="Walston R.F."/>
            <person name="Allen J.L."/>
        </authorList>
    </citation>
    <scope>NUCLEOTIDE SEQUENCE [LARGE SCALE GENOMIC DNA]</scope>
    <source>
        <strain evidence="11">WasteWater2</strain>
    </source>
</reference>
<evidence type="ECO:0000256" key="4">
    <source>
        <dbReference type="ARBA" id="ARBA00022448"/>
    </source>
</evidence>
<keyword evidence="12" id="KW-1185">Reference proteome</keyword>
<dbReference type="RefSeq" id="XP_037165910.1">
    <property type="nucleotide sequence ID" value="XM_037307270.1"/>
</dbReference>
<dbReference type="GO" id="GO:0015031">
    <property type="term" value="P:protein transport"/>
    <property type="evidence" value="ECO:0007669"/>
    <property type="project" value="UniProtKB-KW"/>
</dbReference>
<evidence type="ECO:0000256" key="5">
    <source>
        <dbReference type="ARBA" id="ARBA00022729"/>
    </source>
</evidence>
<feature type="chain" id="PRO_5034426097" description="Nucleotide exchange factor SIL1" evidence="10">
    <location>
        <begin position="25"/>
        <end position="414"/>
    </location>
</feature>
<dbReference type="GeneID" id="59287016"/>
<comment type="caution">
    <text evidence="11">The sequence shown here is derived from an EMBL/GenBank/DDBJ whole genome shotgun (WGS) entry which is preliminary data.</text>
</comment>
<sequence>MFKHIPLRVIPPFLPLLLLSKGHASAPASSPPASTELICHTAHASECYPAIFQPTEHFQRIHDDQSIPAGLHVRMNLATGLKEARLNIPEPPGTPHADLVIIDDLPPRPTIEEDEPVAEAPELQDQSHPDTEFKRGSYYPASFDAEESSLFFSSIAAIHSTTALSTTDLPTLSALQDLAHSIHWGVALARDTGACQKIFSAIDPGSTASAEVRSAAALLLGTAIHSNPDALDAFLSHPYSSDVGMTPVLKVLAALRDPVQNDVTLKTRTVSLLSQLCQNTEQLRIFVQSEGLTTLFDLFEPEKMTLDEGKDRIRAKAANLIHDRILSSLGSANGFVSQSGSEISGLKDHHAIVKGLEPWCNAFTKALRKYKFVAMSGENVSPAADAAYESIKEANQKLREGNVQSRICENESEL</sequence>
<evidence type="ECO:0000256" key="6">
    <source>
        <dbReference type="ARBA" id="ARBA00022824"/>
    </source>
</evidence>
<dbReference type="InterPro" id="IPR011989">
    <property type="entry name" value="ARM-like"/>
</dbReference>
<evidence type="ECO:0000256" key="8">
    <source>
        <dbReference type="ARBA" id="ARBA00023010"/>
    </source>
</evidence>
<feature type="signal peptide" evidence="10">
    <location>
        <begin position="1"/>
        <end position="24"/>
    </location>
</feature>
<evidence type="ECO:0000256" key="10">
    <source>
        <dbReference type="SAM" id="SignalP"/>
    </source>
</evidence>
<dbReference type="Pfam" id="PF16782">
    <property type="entry name" value="SIL1"/>
    <property type="match status" value="1"/>
</dbReference>
<dbReference type="EMBL" id="JACCJC010000018">
    <property type="protein sequence ID" value="KAF6236571.1"/>
    <property type="molecule type" value="Genomic_DNA"/>
</dbReference>
<comment type="subunit">
    <text evidence="2">Interacts with KAR2.</text>
</comment>
<dbReference type="InterPro" id="IPR031884">
    <property type="entry name" value="Sil1_fungi"/>
</dbReference>
<evidence type="ECO:0000256" key="1">
    <source>
        <dbReference type="ARBA" id="ARBA00010588"/>
    </source>
</evidence>
<keyword evidence="4" id="KW-0813">Transport</keyword>
<protein>
    <recommendedName>
        <fullName evidence="3">Nucleotide exchange factor SIL1</fullName>
    </recommendedName>
</protein>
<dbReference type="PANTHER" id="PTHR19316:SF34">
    <property type="entry name" value="NUCLEOTIDE EXCHANGE FACTOR SIL1"/>
    <property type="match status" value="1"/>
</dbReference>
<keyword evidence="6" id="KW-0256">Endoplasmic reticulum</keyword>
<name>A0A8H6FXJ2_9LECA</name>
<dbReference type="Proteomes" id="UP000578531">
    <property type="component" value="Unassembled WGS sequence"/>
</dbReference>
<comment type="similarity">
    <text evidence="1">Belongs to the SIL1 family.</text>
</comment>
<dbReference type="GO" id="GO:0000774">
    <property type="term" value="F:adenyl-nucleotide exchange factor activity"/>
    <property type="evidence" value="ECO:0007669"/>
    <property type="project" value="InterPro"/>
</dbReference>
<keyword evidence="8" id="KW-0811">Translocation</keyword>
<feature type="compositionally biased region" description="Basic and acidic residues" evidence="9">
    <location>
        <begin position="125"/>
        <end position="135"/>
    </location>
</feature>
<evidence type="ECO:0000313" key="12">
    <source>
        <dbReference type="Proteomes" id="UP000578531"/>
    </source>
</evidence>
<evidence type="ECO:0000256" key="9">
    <source>
        <dbReference type="SAM" id="MobiDB-lite"/>
    </source>
</evidence>
<feature type="region of interest" description="Disordered" evidence="9">
    <location>
        <begin position="107"/>
        <end position="135"/>
    </location>
</feature>
<evidence type="ECO:0000256" key="3">
    <source>
        <dbReference type="ARBA" id="ARBA00015352"/>
    </source>
</evidence>
<organism evidence="11 12">
    <name type="scientific">Letharia columbiana</name>
    <dbReference type="NCBI Taxonomy" id="112416"/>
    <lineage>
        <taxon>Eukaryota</taxon>
        <taxon>Fungi</taxon>
        <taxon>Dikarya</taxon>
        <taxon>Ascomycota</taxon>
        <taxon>Pezizomycotina</taxon>
        <taxon>Lecanoromycetes</taxon>
        <taxon>OSLEUM clade</taxon>
        <taxon>Lecanoromycetidae</taxon>
        <taxon>Lecanorales</taxon>
        <taxon>Lecanorineae</taxon>
        <taxon>Parmeliaceae</taxon>
        <taxon>Letharia</taxon>
    </lineage>
</organism>